<dbReference type="InterPro" id="IPR016167">
    <property type="entry name" value="FAD-bd_PCMH_sub1"/>
</dbReference>
<evidence type="ECO:0000313" key="5">
    <source>
        <dbReference type="Proteomes" id="UP000242850"/>
    </source>
</evidence>
<keyword evidence="2" id="KW-0560">Oxidoreductase</keyword>
<dbReference type="EMBL" id="FNUK01000001">
    <property type="protein sequence ID" value="SEF42478.1"/>
    <property type="molecule type" value="Genomic_DNA"/>
</dbReference>
<evidence type="ECO:0000256" key="2">
    <source>
        <dbReference type="ARBA" id="ARBA00023002"/>
    </source>
</evidence>
<dbReference type="Pfam" id="PF03450">
    <property type="entry name" value="CO_deh_flav_C"/>
    <property type="match status" value="1"/>
</dbReference>
<dbReference type="InterPro" id="IPR051312">
    <property type="entry name" value="Diverse_Substr_Oxidored"/>
</dbReference>
<accession>A0A1H5RXR2</accession>
<dbReference type="InterPro" id="IPR005107">
    <property type="entry name" value="CO_DH_flav_C"/>
</dbReference>
<dbReference type="GO" id="GO:0071949">
    <property type="term" value="F:FAD binding"/>
    <property type="evidence" value="ECO:0007669"/>
    <property type="project" value="InterPro"/>
</dbReference>
<dbReference type="InterPro" id="IPR016169">
    <property type="entry name" value="FAD-bd_PCMH_sub2"/>
</dbReference>
<dbReference type="PROSITE" id="PS51387">
    <property type="entry name" value="FAD_PCMH"/>
    <property type="match status" value="1"/>
</dbReference>
<dbReference type="SUPFAM" id="SSF56176">
    <property type="entry name" value="FAD-binding/transporter-associated domain-like"/>
    <property type="match status" value="1"/>
</dbReference>
<keyword evidence="5" id="KW-1185">Reference proteome</keyword>
<dbReference type="GO" id="GO:0016491">
    <property type="term" value="F:oxidoreductase activity"/>
    <property type="evidence" value="ECO:0007669"/>
    <property type="project" value="UniProtKB-KW"/>
</dbReference>
<name>A0A1H5RXR2_9CLOT</name>
<dbReference type="PANTHER" id="PTHR42659">
    <property type="entry name" value="XANTHINE DEHYDROGENASE SUBUNIT C-RELATED"/>
    <property type="match status" value="1"/>
</dbReference>
<evidence type="ECO:0000259" key="3">
    <source>
        <dbReference type="PROSITE" id="PS51387"/>
    </source>
</evidence>
<dbReference type="Pfam" id="PF00941">
    <property type="entry name" value="FAD_binding_5"/>
    <property type="match status" value="1"/>
</dbReference>
<dbReference type="InterPro" id="IPR016166">
    <property type="entry name" value="FAD-bd_PCMH"/>
</dbReference>
<feature type="domain" description="FAD-binding PCMH-type" evidence="3">
    <location>
        <begin position="1"/>
        <end position="175"/>
    </location>
</feature>
<dbReference type="Gene3D" id="3.30.390.50">
    <property type="entry name" value="CO dehydrogenase flavoprotein, C-terminal domain"/>
    <property type="match status" value="1"/>
</dbReference>
<protein>
    <submittedName>
        <fullName evidence="4">Purine hydroxylase gamma subunit apoprotein</fullName>
    </submittedName>
</protein>
<keyword evidence="1" id="KW-0285">Flavoprotein</keyword>
<dbReference type="OrthoDB" id="9789842at2"/>
<dbReference type="Proteomes" id="UP000242850">
    <property type="component" value="Unassembled WGS sequence"/>
</dbReference>
<dbReference type="PANTHER" id="PTHR42659:SF9">
    <property type="entry name" value="XANTHINE DEHYDROGENASE FAD-BINDING SUBUNIT XDHB-RELATED"/>
    <property type="match status" value="1"/>
</dbReference>
<proteinExistence type="predicted"/>
<evidence type="ECO:0000313" key="4">
    <source>
        <dbReference type="EMBL" id="SEF42478.1"/>
    </source>
</evidence>
<dbReference type="SUPFAM" id="SSF55447">
    <property type="entry name" value="CO dehydrogenase flavoprotein C-terminal domain-like"/>
    <property type="match status" value="1"/>
</dbReference>
<dbReference type="Gene3D" id="3.30.465.10">
    <property type="match status" value="1"/>
</dbReference>
<evidence type="ECO:0000256" key="1">
    <source>
        <dbReference type="ARBA" id="ARBA00022630"/>
    </source>
</evidence>
<dbReference type="SMART" id="SM01092">
    <property type="entry name" value="CO_deh_flav_C"/>
    <property type="match status" value="1"/>
</dbReference>
<dbReference type="Gene3D" id="3.30.43.10">
    <property type="entry name" value="Uridine Diphospho-n-acetylenolpyruvylglucosamine Reductase, domain 2"/>
    <property type="match status" value="1"/>
</dbReference>
<dbReference type="InterPro" id="IPR036318">
    <property type="entry name" value="FAD-bd_PCMH-like_sf"/>
</dbReference>
<reference evidence="5" key="1">
    <citation type="submission" date="2016-10" db="EMBL/GenBank/DDBJ databases">
        <authorList>
            <person name="Varghese N."/>
            <person name="Submissions S."/>
        </authorList>
    </citation>
    <scope>NUCLEOTIDE SEQUENCE [LARGE SCALE GENOMIC DNA]</scope>
    <source>
        <strain evidence="5">DSM 5463</strain>
    </source>
</reference>
<dbReference type="AlphaFoldDB" id="A0A1H5RXR2"/>
<gene>
    <name evidence="4" type="ORF">SAMN05660865_00233</name>
</gene>
<dbReference type="InterPro" id="IPR002346">
    <property type="entry name" value="Mopterin_DH_FAD-bd"/>
</dbReference>
<organism evidence="4 5">
    <name type="scientific">Caloramator fervidus</name>
    <dbReference type="NCBI Taxonomy" id="29344"/>
    <lineage>
        <taxon>Bacteria</taxon>
        <taxon>Bacillati</taxon>
        <taxon>Bacillota</taxon>
        <taxon>Clostridia</taxon>
        <taxon>Eubacteriales</taxon>
        <taxon>Clostridiaceae</taxon>
        <taxon>Caloramator</taxon>
    </lineage>
</organism>
<dbReference type="RefSeq" id="WP_103895252.1">
    <property type="nucleotide sequence ID" value="NZ_FNUK01000001.1"/>
</dbReference>
<sequence>MNLKACYRPLTLKEALDYLEEYKDKSKIIAGGTDLIIKLRKGNINPQVLIDISFINELKGVLEVGEYMEIGCGTTFYDLASCILLNERLKGLKDAARSVGSPQIRNRGTIGGNICNASPAADSVVPLLALDSILTLESKKGKRKIYLKDFFKDKGKTDIRDDEILTTIKFKTPTKNQGLGFYKLGLRKSLAISRISFSVFLEIDDINRIEIIRVASGSVGKFPMREYKIENYLTGRILDEDTLNTALEILEKDIYERLNGRNTARFKSIAAKGVFKKALLKALCLAKGGGKIED</sequence>
<dbReference type="InterPro" id="IPR036683">
    <property type="entry name" value="CO_DH_flav_C_dom_sf"/>
</dbReference>